<dbReference type="PROSITE" id="PS00638">
    <property type="entry name" value="PII_GLNB_CTER"/>
    <property type="match status" value="1"/>
</dbReference>
<name>A0AAX0HAH5_CAMFE</name>
<evidence type="ECO:0000256" key="3">
    <source>
        <dbReference type="ARBA" id="ARBA00022741"/>
    </source>
</evidence>
<evidence type="ECO:0000256" key="5">
    <source>
        <dbReference type="ARBA" id="ARBA00023163"/>
    </source>
</evidence>
<evidence type="ECO:0000256" key="1">
    <source>
        <dbReference type="ARBA" id="ARBA00011233"/>
    </source>
</evidence>
<dbReference type="KEGG" id="cfp:CR44_02825"/>
<gene>
    <name evidence="8" type="ORF">CFT12S02225_07275</name>
</gene>
<dbReference type="InterPro" id="IPR011322">
    <property type="entry name" value="N-reg_PII-like_a/b"/>
</dbReference>
<dbReference type="GO" id="GO:0005829">
    <property type="term" value="C:cytosol"/>
    <property type="evidence" value="ECO:0007669"/>
    <property type="project" value="TreeGrafter"/>
</dbReference>
<dbReference type="InterPro" id="IPR002332">
    <property type="entry name" value="N-reg_PII_urydylation_site"/>
</dbReference>
<feature type="modified residue" description="O-UMP-tyrosine" evidence="6">
    <location>
        <position position="51"/>
    </location>
</feature>
<dbReference type="PANTHER" id="PTHR30115">
    <property type="entry name" value="NITROGEN REGULATORY PROTEIN P-II"/>
    <property type="match status" value="1"/>
</dbReference>
<protein>
    <submittedName>
        <fullName evidence="8">Nitrogen regulatory protein P-II 1</fullName>
    </submittedName>
</protein>
<evidence type="ECO:0000256" key="6">
    <source>
        <dbReference type="PIRSR" id="PIRSR602187-50"/>
    </source>
</evidence>
<evidence type="ECO:0000256" key="4">
    <source>
        <dbReference type="ARBA" id="ARBA00023015"/>
    </source>
</evidence>
<dbReference type="InterPro" id="IPR002187">
    <property type="entry name" value="N-reg_PII"/>
</dbReference>
<dbReference type="PRINTS" id="PR00340">
    <property type="entry name" value="PIIGLNB"/>
</dbReference>
<accession>A0AAX0HAH5</accession>
<dbReference type="EMBL" id="LFLK01000007">
    <property type="protein sequence ID" value="OCR90326.1"/>
    <property type="molecule type" value="Genomic_DNA"/>
</dbReference>
<keyword evidence="3" id="KW-0547">Nucleotide-binding</keyword>
<dbReference type="SMART" id="SM00938">
    <property type="entry name" value="P-II"/>
    <property type="match status" value="1"/>
</dbReference>
<dbReference type="InterPro" id="IPR017918">
    <property type="entry name" value="N-reg_PII_CS"/>
</dbReference>
<sequence>MKLVTAIIRPHKLEDVRSELDKIGVCGITITEIKGYGKQKGHVENYRGAEYLISYIPKLKIEIASKEDDVSNIINAIISAAKTGTTGDGKIFVSSLDEVIRIRTNERGEDAI</sequence>
<dbReference type="PANTHER" id="PTHR30115:SF11">
    <property type="entry name" value="NITROGEN REGULATORY PROTEIN P-II HOMOLOG"/>
    <property type="match status" value="1"/>
</dbReference>
<dbReference type="Gene3D" id="3.30.70.120">
    <property type="match status" value="1"/>
</dbReference>
<dbReference type="GO" id="GO:0006808">
    <property type="term" value="P:regulation of nitrogen utilization"/>
    <property type="evidence" value="ECO:0007669"/>
    <property type="project" value="InterPro"/>
</dbReference>
<dbReference type="InterPro" id="IPR015867">
    <property type="entry name" value="N-reg_PII/ATP_PRibTrfase_C"/>
</dbReference>
<dbReference type="PROSITE" id="PS51343">
    <property type="entry name" value="PII_GLNB_DOM"/>
    <property type="match status" value="1"/>
</dbReference>
<evidence type="ECO:0000313" key="9">
    <source>
        <dbReference type="Proteomes" id="UP000093100"/>
    </source>
</evidence>
<evidence type="ECO:0000313" key="8">
    <source>
        <dbReference type="EMBL" id="OCR90326.1"/>
    </source>
</evidence>
<keyword evidence="5" id="KW-0804">Transcription</keyword>
<dbReference type="SUPFAM" id="SSF54913">
    <property type="entry name" value="GlnB-like"/>
    <property type="match status" value="1"/>
</dbReference>
<dbReference type="RefSeq" id="WP_023384658.1">
    <property type="nucleotide sequence ID" value="NZ_CP009226.1"/>
</dbReference>
<dbReference type="GO" id="GO:0005524">
    <property type="term" value="F:ATP binding"/>
    <property type="evidence" value="ECO:0007669"/>
    <property type="project" value="TreeGrafter"/>
</dbReference>
<evidence type="ECO:0000256" key="7">
    <source>
        <dbReference type="RuleBase" id="RU003936"/>
    </source>
</evidence>
<dbReference type="Proteomes" id="UP000093100">
    <property type="component" value="Unassembled WGS sequence"/>
</dbReference>
<comment type="similarity">
    <text evidence="7">Belongs to the P(II) protein family.</text>
</comment>
<evidence type="ECO:0000256" key="2">
    <source>
        <dbReference type="ARBA" id="ARBA00022553"/>
    </source>
</evidence>
<proteinExistence type="inferred from homology"/>
<keyword evidence="4" id="KW-0805">Transcription regulation</keyword>
<dbReference type="PROSITE" id="PS00496">
    <property type="entry name" value="PII_GLNB_UMP"/>
    <property type="match status" value="1"/>
</dbReference>
<organism evidence="8 9">
    <name type="scientific">Campylobacter fetus subsp. testudinum</name>
    <dbReference type="NCBI Taxonomy" id="1507806"/>
    <lineage>
        <taxon>Bacteria</taxon>
        <taxon>Pseudomonadati</taxon>
        <taxon>Campylobacterota</taxon>
        <taxon>Epsilonproteobacteria</taxon>
        <taxon>Campylobacterales</taxon>
        <taxon>Campylobacteraceae</taxon>
        <taxon>Campylobacter</taxon>
    </lineage>
</organism>
<reference evidence="8 9" key="1">
    <citation type="journal article" date="2016" name="Genome Biol. Evol.">
        <title>Comparative Genomics of Campylobacter fetus from Reptiles and Mammals Reveals Divergent Evolution in Host-Associated Lineages.</title>
        <authorList>
            <person name="Gilbert M.J."/>
            <person name="Miller W.G."/>
            <person name="Yee E."/>
            <person name="Zomer A.L."/>
            <person name="van der Graaf-van Bloois L."/>
            <person name="Fitzgerald C."/>
            <person name="Forbes K.J."/>
            <person name="Meric G."/>
            <person name="Sheppard S.K."/>
            <person name="Wagenaar J.A."/>
            <person name="Duim B."/>
        </authorList>
    </citation>
    <scope>NUCLEOTIDE SEQUENCE [LARGE SCALE GENOMIC DNA]</scope>
    <source>
        <strain evidence="8 9">12S02225-3</strain>
    </source>
</reference>
<comment type="caution">
    <text evidence="8">The sequence shown here is derived from an EMBL/GenBank/DDBJ whole genome shotgun (WGS) entry which is preliminary data.</text>
</comment>
<dbReference type="AlphaFoldDB" id="A0AAX0HAH5"/>
<dbReference type="GO" id="GO:0030234">
    <property type="term" value="F:enzyme regulator activity"/>
    <property type="evidence" value="ECO:0007669"/>
    <property type="project" value="InterPro"/>
</dbReference>
<keyword evidence="2 6" id="KW-0597">Phosphoprotein</keyword>
<comment type="subunit">
    <text evidence="1">Homotrimer.</text>
</comment>
<dbReference type="Pfam" id="PF00543">
    <property type="entry name" value="P-II"/>
    <property type="match status" value="1"/>
</dbReference>